<feature type="signal peptide" evidence="1">
    <location>
        <begin position="1"/>
        <end position="33"/>
    </location>
</feature>
<sequence length="217" mass="23908">MNKRKKWVRFSVTAASVAMVGIISLAAVQPSSASEMMGKIMNTISLGHISVSQVEPAPEQLAGAIPEEMKHQIMAQAKDQPVKPDALVVKDPGQLNQYTSFHVLLPAYQPSGYTFDRAEFYKDEQGTVSGSKYIDIYYTNPETGKFIYMQQRHADEETAFSQSTTHQVNRVQVNHTDAVMIGEHSIDWEAGGVLYGITAKGLSKDEILKIAESIPTS</sequence>
<dbReference type="PANTHER" id="PTHR37507:SF2">
    <property type="entry name" value="SPORULATION PROTEIN YDCC"/>
    <property type="match status" value="1"/>
</dbReference>
<gene>
    <name evidence="3" type="ORF">IDH45_12740</name>
</gene>
<dbReference type="AlphaFoldDB" id="A0A927CAT0"/>
<organism evidence="3 4">
    <name type="scientific">Paenibacillus oceani</name>
    <dbReference type="NCBI Taxonomy" id="2772510"/>
    <lineage>
        <taxon>Bacteria</taxon>
        <taxon>Bacillati</taxon>
        <taxon>Bacillota</taxon>
        <taxon>Bacilli</taxon>
        <taxon>Bacillales</taxon>
        <taxon>Paenibacillaceae</taxon>
        <taxon>Paenibacillus</taxon>
    </lineage>
</organism>
<comment type="caution">
    <text evidence="3">The sequence shown here is derived from an EMBL/GenBank/DDBJ whole genome shotgun (WGS) entry which is preliminary data.</text>
</comment>
<proteinExistence type="predicted"/>
<reference evidence="3" key="1">
    <citation type="submission" date="2020-09" db="EMBL/GenBank/DDBJ databases">
        <title>A novel bacterium of genus Paenibacillus, isolated from South China Sea.</title>
        <authorList>
            <person name="Huang H."/>
            <person name="Mo K."/>
            <person name="Hu Y."/>
        </authorList>
    </citation>
    <scope>NUCLEOTIDE SEQUENCE</scope>
    <source>
        <strain evidence="3">IB182363</strain>
    </source>
</reference>
<dbReference type="InterPro" id="IPR025377">
    <property type="entry name" value="DUF4367"/>
</dbReference>
<name>A0A927CAT0_9BACL</name>
<evidence type="ECO:0000313" key="4">
    <source>
        <dbReference type="Proteomes" id="UP000639396"/>
    </source>
</evidence>
<keyword evidence="1" id="KW-0732">Signal</keyword>
<protein>
    <submittedName>
        <fullName evidence="3">DUF4367 domain-containing protein</fullName>
    </submittedName>
</protein>
<dbReference type="PANTHER" id="PTHR37507">
    <property type="entry name" value="SPORULATION PROTEIN YDCC"/>
    <property type="match status" value="1"/>
</dbReference>
<dbReference type="Proteomes" id="UP000639396">
    <property type="component" value="Unassembled WGS sequence"/>
</dbReference>
<accession>A0A927CAT0</accession>
<dbReference type="InterPro" id="IPR052944">
    <property type="entry name" value="Sporulation_related"/>
</dbReference>
<feature type="chain" id="PRO_5036794934" evidence="1">
    <location>
        <begin position="34"/>
        <end position="217"/>
    </location>
</feature>
<evidence type="ECO:0000256" key="1">
    <source>
        <dbReference type="SAM" id="SignalP"/>
    </source>
</evidence>
<dbReference type="Pfam" id="PF14285">
    <property type="entry name" value="DUF4367"/>
    <property type="match status" value="1"/>
</dbReference>
<evidence type="ECO:0000259" key="2">
    <source>
        <dbReference type="Pfam" id="PF14285"/>
    </source>
</evidence>
<evidence type="ECO:0000313" key="3">
    <source>
        <dbReference type="EMBL" id="MBD2862851.1"/>
    </source>
</evidence>
<keyword evidence="4" id="KW-1185">Reference proteome</keyword>
<feature type="domain" description="DUF4367" evidence="2">
    <location>
        <begin position="106"/>
        <end position="214"/>
    </location>
</feature>
<dbReference type="RefSeq" id="WP_190928118.1">
    <property type="nucleotide sequence ID" value="NZ_JACXJA010000015.1"/>
</dbReference>
<dbReference type="EMBL" id="JACXJA010000015">
    <property type="protein sequence ID" value="MBD2862851.1"/>
    <property type="molecule type" value="Genomic_DNA"/>
</dbReference>